<feature type="transmembrane region" description="Helical" evidence="12">
    <location>
        <begin position="100"/>
        <end position="123"/>
    </location>
</feature>
<proteinExistence type="inferred from homology"/>
<dbReference type="Pfam" id="PF00999">
    <property type="entry name" value="Na_H_Exchanger"/>
    <property type="match status" value="1"/>
</dbReference>
<keyword evidence="5" id="KW-1003">Cell membrane</keyword>
<feature type="transmembrane region" description="Helical" evidence="12">
    <location>
        <begin position="200"/>
        <end position="226"/>
    </location>
</feature>
<dbReference type="InterPro" id="IPR006153">
    <property type="entry name" value="Cation/H_exchanger_TM"/>
</dbReference>
<gene>
    <name evidence="14" type="ORF">NAF29_08005</name>
</gene>
<organism evidence="14 15">
    <name type="scientific">Echinimonas agarilytica</name>
    <dbReference type="NCBI Taxonomy" id="1215918"/>
    <lineage>
        <taxon>Bacteria</taxon>
        <taxon>Pseudomonadati</taxon>
        <taxon>Pseudomonadota</taxon>
        <taxon>Gammaproteobacteria</taxon>
        <taxon>Alteromonadales</taxon>
        <taxon>Echinimonadaceae</taxon>
        <taxon>Echinimonas</taxon>
    </lineage>
</organism>
<keyword evidence="15" id="KW-1185">Reference proteome</keyword>
<evidence type="ECO:0000313" key="15">
    <source>
        <dbReference type="Proteomes" id="UP001165393"/>
    </source>
</evidence>
<feature type="domain" description="Cation/H+ exchanger transmembrane" evidence="13">
    <location>
        <begin position="53"/>
        <end position="416"/>
    </location>
</feature>
<dbReference type="Proteomes" id="UP001165393">
    <property type="component" value="Unassembled WGS sequence"/>
</dbReference>
<comment type="caution">
    <text evidence="14">The sequence shown here is derived from an EMBL/GenBank/DDBJ whole genome shotgun (WGS) entry which is preliminary data.</text>
</comment>
<evidence type="ECO:0000256" key="10">
    <source>
        <dbReference type="ARBA" id="ARBA00023136"/>
    </source>
</evidence>
<keyword evidence="10 12" id="KW-0472">Membrane</keyword>
<evidence type="ECO:0000256" key="6">
    <source>
        <dbReference type="ARBA" id="ARBA00022692"/>
    </source>
</evidence>
<evidence type="ECO:0000256" key="11">
    <source>
        <dbReference type="ARBA" id="ARBA00023201"/>
    </source>
</evidence>
<keyword evidence="7 12" id="KW-1133">Transmembrane helix</keyword>
<dbReference type="PANTHER" id="PTHR10110:SF195">
    <property type="entry name" value="NA(+)_H(+) ANTIPORTER NHAS2"/>
    <property type="match status" value="1"/>
</dbReference>
<comment type="similarity">
    <text evidence="2">Belongs to the monovalent cation:proton antiporter 1 (CPA1) transporter (TC 2.A.36) family.</text>
</comment>
<evidence type="ECO:0000256" key="9">
    <source>
        <dbReference type="ARBA" id="ARBA00023065"/>
    </source>
</evidence>
<protein>
    <submittedName>
        <fullName evidence="14">Sodium:proton antiporter</fullName>
    </submittedName>
</protein>
<evidence type="ECO:0000256" key="8">
    <source>
        <dbReference type="ARBA" id="ARBA00023053"/>
    </source>
</evidence>
<keyword evidence="9" id="KW-0406">Ion transport</keyword>
<dbReference type="InterPro" id="IPR018422">
    <property type="entry name" value="Cation/H_exchanger_CPA1"/>
</dbReference>
<evidence type="ECO:0000256" key="4">
    <source>
        <dbReference type="ARBA" id="ARBA00022449"/>
    </source>
</evidence>
<evidence type="ECO:0000256" key="5">
    <source>
        <dbReference type="ARBA" id="ARBA00022475"/>
    </source>
</evidence>
<dbReference type="AlphaFoldDB" id="A0AA41W6P7"/>
<dbReference type="Gene3D" id="6.10.140.1330">
    <property type="match status" value="1"/>
</dbReference>
<dbReference type="GO" id="GO:0015386">
    <property type="term" value="F:potassium:proton antiporter activity"/>
    <property type="evidence" value="ECO:0007669"/>
    <property type="project" value="TreeGrafter"/>
</dbReference>
<keyword evidence="4" id="KW-0050">Antiport</keyword>
<evidence type="ECO:0000256" key="12">
    <source>
        <dbReference type="SAM" id="Phobius"/>
    </source>
</evidence>
<feature type="transmembrane region" description="Helical" evidence="12">
    <location>
        <begin position="68"/>
        <end position="88"/>
    </location>
</feature>
<evidence type="ECO:0000256" key="3">
    <source>
        <dbReference type="ARBA" id="ARBA00022448"/>
    </source>
</evidence>
<dbReference type="PANTHER" id="PTHR10110">
    <property type="entry name" value="SODIUM/HYDROGEN EXCHANGER"/>
    <property type="match status" value="1"/>
</dbReference>
<dbReference type="GO" id="GO:0098719">
    <property type="term" value="P:sodium ion import across plasma membrane"/>
    <property type="evidence" value="ECO:0007669"/>
    <property type="project" value="TreeGrafter"/>
</dbReference>
<keyword evidence="6 12" id="KW-0812">Transmembrane</keyword>
<evidence type="ECO:0000259" key="13">
    <source>
        <dbReference type="Pfam" id="PF00999"/>
    </source>
</evidence>
<feature type="transmembrane region" description="Helical" evidence="12">
    <location>
        <begin position="176"/>
        <end position="193"/>
    </location>
</feature>
<evidence type="ECO:0000256" key="7">
    <source>
        <dbReference type="ARBA" id="ARBA00022989"/>
    </source>
</evidence>
<evidence type="ECO:0000256" key="2">
    <source>
        <dbReference type="ARBA" id="ARBA00007367"/>
    </source>
</evidence>
<feature type="transmembrane region" description="Helical" evidence="12">
    <location>
        <begin position="246"/>
        <end position="270"/>
    </location>
</feature>
<dbReference type="GO" id="GO:0005886">
    <property type="term" value="C:plasma membrane"/>
    <property type="evidence" value="ECO:0007669"/>
    <property type="project" value="UniProtKB-SubCell"/>
</dbReference>
<dbReference type="GO" id="GO:0051453">
    <property type="term" value="P:regulation of intracellular pH"/>
    <property type="evidence" value="ECO:0007669"/>
    <property type="project" value="TreeGrafter"/>
</dbReference>
<feature type="transmembrane region" description="Helical" evidence="12">
    <location>
        <begin position="30"/>
        <end position="48"/>
    </location>
</feature>
<dbReference type="GO" id="GO:0015385">
    <property type="term" value="F:sodium:proton antiporter activity"/>
    <property type="evidence" value="ECO:0007669"/>
    <property type="project" value="InterPro"/>
</dbReference>
<sequence>MDAYNTLCYLGAAALVIAHVNQRFGKLQNTIAITAFTVLSSIVIIGLGKLGAFGHSLAIVDWMSNINFQSLLLEGMLGFLLFAGGLGINLKHLSDQRREIAILVVCSTSLSTAIVGAGLWYVLQWLQFPLDFIYCLLFGALISPTDPIAVLAIVKKLNAPEQVAIQIEGESLFNDGFGLVLFVTLFGIAFGTAEPSIGSIGLLFLQEAIGGIVYGLGLGLLAHILIKATQDASLELLTTLTIPTAGFVFAEVIHVSGPLAMVVAGIFIANKSIHPYMSPRDREKFEGFWHLIDEFLNSLLFLLIGLVMITFTFHIEDGVIMLAAIGVVLAARFISIALPYMAMWPWRSYNPMSVPILTWGGLRGGLALAMAMSVPEGEMLFADKGIDVREAILVMTYAVVLFSILVQGSTIVPLIERAKRFNSGNSTQ</sequence>
<comment type="subcellular location">
    <subcellularLocation>
        <location evidence="1">Cell membrane</location>
        <topology evidence="1">Multi-pass membrane protein</topology>
    </subcellularLocation>
</comment>
<dbReference type="EMBL" id="JAMQGP010000003">
    <property type="protein sequence ID" value="MCM2679611.1"/>
    <property type="molecule type" value="Genomic_DNA"/>
</dbReference>
<dbReference type="RefSeq" id="WP_251261057.1">
    <property type="nucleotide sequence ID" value="NZ_JAMQGP010000003.1"/>
</dbReference>
<keyword evidence="8" id="KW-0915">Sodium</keyword>
<accession>A0AA41W6P7</accession>
<feature type="transmembrane region" description="Helical" evidence="12">
    <location>
        <begin position="319"/>
        <end position="342"/>
    </location>
</feature>
<evidence type="ECO:0000313" key="14">
    <source>
        <dbReference type="EMBL" id="MCM2679611.1"/>
    </source>
</evidence>
<feature type="transmembrane region" description="Helical" evidence="12">
    <location>
        <begin position="291"/>
        <end position="313"/>
    </location>
</feature>
<reference evidence="14 15" key="1">
    <citation type="journal article" date="2013" name="Antonie Van Leeuwenhoek">
        <title>Echinimonas agarilytica gen. nov., sp. nov., a new gammaproteobacterium isolated from the sea urchin Strongylocentrotus intermedius.</title>
        <authorList>
            <person name="Nedashkovskaya O.I."/>
            <person name="Stenkova A.M."/>
            <person name="Zhukova N.V."/>
            <person name="Van Trappen S."/>
            <person name="Lee J.S."/>
            <person name="Kim S.B."/>
        </authorList>
    </citation>
    <scope>NUCLEOTIDE SEQUENCE [LARGE SCALE GENOMIC DNA]</scope>
    <source>
        <strain evidence="14 15">KMM 6351</strain>
    </source>
</reference>
<name>A0AA41W6P7_9GAMM</name>
<keyword evidence="11" id="KW-0739">Sodium transport</keyword>
<keyword evidence="3" id="KW-0813">Transport</keyword>
<evidence type="ECO:0000256" key="1">
    <source>
        <dbReference type="ARBA" id="ARBA00004651"/>
    </source>
</evidence>
<feature type="transmembrane region" description="Helical" evidence="12">
    <location>
        <begin position="394"/>
        <end position="415"/>
    </location>
</feature>